<proteinExistence type="predicted"/>
<evidence type="ECO:0000313" key="2">
    <source>
        <dbReference type="EMBL" id="MCB5180676.1"/>
    </source>
</evidence>
<dbReference type="Proteomes" id="UP001199054">
    <property type="component" value="Unassembled WGS sequence"/>
</dbReference>
<dbReference type="CDD" id="cd00093">
    <property type="entry name" value="HTH_XRE"/>
    <property type="match status" value="1"/>
</dbReference>
<accession>A0ABS8B7Y1</accession>
<evidence type="ECO:0000313" key="3">
    <source>
        <dbReference type="Proteomes" id="UP001199054"/>
    </source>
</evidence>
<dbReference type="Pfam" id="PF13560">
    <property type="entry name" value="HTH_31"/>
    <property type="match status" value="1"/>
</dbReference>
<dbReference type="InterPro" id="IPR010982">
    <property type="entry name" value="Lambda_DNA-bd_dom_sf"/>
</dbReference>
<dbReference type="SMART" id="SM00530">
    <property type="entry name" value="HTH_XRE"/>
    <property type="match status" value="1"/>
</dbReference>
<dbReference type="PROSITE" id="PS50943">
    <property type="entry name" value="HTH_CROC1"/>
    <property type="match status" value="1"/>
</dbReference>
<gene>
    <name evidence="2" type="ORF">LG632_14945</name>
</gene>
<keyword evidence="3" id="KW-1185">Reference proteome</keyword>
<protein>
    <submittedName>
        <fullName evidence="2">Helix-turn-helix transcriptional regulator</fullName>
    </submittedName>
</protein>
<dbReference type="Gene3D" id="1.10.260.40">
    <property type="entry name" value="lambda repressor-like DNA-binding domains"/>
    <property type="match status" value="1"/>
</dbReference>
<name>A0ABS8B7Y1_9ACTN</name>
<sequence>MPLRDDDHTGYRIREQGRLARLTQVQLADRIPYSLSLLSQVECGARPATPGFVDAVAQALRVDPSELTGSPAVTSLRPDRLLSPVAPIREALDQYGLGPTSDLTAVRPLRNWGPEQRRCARAFGPPTYAPQLRRCPH</sequence>
<comment type="caution">
    <text evidence="2">The sequence shown here is derived from an EMBL/GenBank/DDBJ whole genome shotgun (WGS) entry which is preliminary data.</text>
</comment>
<dbReference type="SUPFAM" id="SSF47413">
    <property type="entry name" value="lambda repressor-like DNA-binding domains"/>
    <property type="match status" value="1"/>
</dbReference>
<feature type="domain" description="HTH cro/C1-type" evidence="1">
    <location>
        <begin position="13"/>
        <end position="67"/>
    </location>
</feature>
<dbReference type="EMBL" id="JAJAUY010000050">
    <property type="protein sequence ID" value="MCB5180676.1"/>
    <property type="molecule type" value="Genomic_DNA"/>
</dbReference>
<dbReference type="RefSeq" id="WP_226727546.1">
    <property type="nucleotide sequence ID" value="NZ_JAJAUY010000050.1"/>
</dbReference>
<evidence type="ECO:0000259" key="1">
    <source>
        <dbReference type="PROSITE" id="PS50943"/>
    </source>
</evidence>
<dbReference type="InterPro" id="IPR001387">
    <property type="entry name" value="Cro/C1-type_HTH"/>
</dbReference>
<reference evidence="2 3" key="1">
    <citation type="submission" date="2021-10" db="EMBL/GenBank/DDBJ databases">
        <title>Streptomyces sp. strain SMC 277, a novel streptomycete isolated from soil.</title>
        <authorList>
            <person name="Chanama M."/>
        </authorList>
    </citation>
    <scope>NUCLEOTIDE SEQUENCE [LARGE SCALE GENOMIC DNA]</scope>
    <source>
        <strain evidence="2 3">SMC 277</strain>
    </source>
</reference>
<organism evidence="2 3">
    <name type="scientific">Streptomyces antimicrobicus</name>
    <dbReference type="NCBI Taxonomy" id="2883108"/>
    <lineage>
        <taxon>Bacteria</taxon>
        <taxon>Bacillati</taxon>
        <taxon>Actinomycetota</taxon>
        <taxon>Actinomycetes</taxon>
        <taxon>Kitasatosporales</taxon>
        <taxon>Streptomycetaceae</taxon>
        <taxon>Streptomyces</taxon>
    </lineage>
</organism>